<dbReference type="InterPro" id="IPR001940">
    <property type="entry name" value="Peptidase_S1C"/>
</dbReference>
<proteinExistence type="inferred from homology"/>
<organism evidence="6 7">
    <name type="scientific">candidate division WOR-1 bacterium RIFOXYC2_FULL_46_14</name>
    <dbReference type="NCBI Taxonomy" id="1802587"/>
    <lineage>
        <taxon>Bacteria</taxon>
        <taxon>Bacillati</taxon>
        <taxon>Saganbacteria</taxon>
    </lineage>
</organism>
<dbReference type="GO" id="GO:0006508">
    <property type="term" value="P:proteolysis"/>
    <property type="evidence" value="ECO:0007669"/>
    <property type="project" value="UniProtKB-KW"/>
</dbReference>
<dbReference type="Gene3D" id="2.30.42.10">
    <property type="match status" value="1"/>
</dbReference>
<dbReference type="SMART" id="SM00228">
    <property type="entry name" value="PDZ"/>
    <property type="match status" value="1"/>
</dbReference>
<dbReference type="InterPro" id="IPR001478">
    <property type="entry name" value="PDZ"/>
</dbReference>
<dbReference type="AlphaFoldDB" id="A0A1F4U3Y4"/>
<evidence type="ECO:0000256" key="3">
    <source>
        <dbReference type="ARBA" id="ARBA00022801"/>
    </source>
</evidence>
<sequence length="367" mass="39865">MLQKKRIGIFISLFLFAASVMFFLQGFGSKGISETPPPSKVIPLNGSYNLIADIVEQVGDAVVNIEVEKMEKVRGFNPFSEFNIDPELKNFFEDRVIPRKGAGSGFIVDTRGDILTNDHVVKDVDKIKVTLKDGRKFDGKVIGRDATLDLAIIKINADNLPAIPLGDSSKLRPGEWVIAIGNPYGFSNTVTAGIVSATGRELNDLGKKDLVQTDAAINPGNSGGPLINLKGEVVGINTAIVAQAQSIGFAIPINSAKEVMNDLIVKGKVDRPWLGVYLKDMDQKIADYLDLPMKEGVVVLQVVEKGPADKLGLKQYDIIKNVNGQEIKKSSEVVDLVAKMKPGQNISLKIYRKDKNIDLNGKIGNKP</sequence>
<comment type="caution">
    <text evidence="6">The sequence shown here is derived from an EMBL/GenBank/DDBJ whole genome shotgun (WGS) entry which is preliminary data.</text>
</comment>
<dbReference type="Proteomes" id="UP000179242">
    <property type="component" value="Unassembled WGS sequence"/>
</dbReference>
<protein>
    <recommendedName>
        <fullName evidence="5">PDZ domain-containing protein</fullName>
    </recommendedName>
</protein>
<dbReference type="PRINTS" id="PR00834">
    <property type="entry name" value="PROTEASES2C"/>
</dbReference>
<evidence type="ECO:0000256" key="2">
    <source>
        <dbReference type="ARBA" id="ARBA00022670"/>
    </source>
</evidence>
<dbReference type="SUPFAM" id="SSF50156">
    <property type="entry name" value="PDZ domain-like"/>
    <property type="match status" value="1"/>
</dbReference>
<dbReference type="Pfam" id="PF13180">
    <property type="entry name" value="PDZ_2"/>
    <property type="match status" value="1"/>
</dbReference>
<dbReference type="PROSITE" id="PS50106">
    <property type="entry name" value="PDZ"/>
    <property type="match status" value="1"/>
</dbReference>
<dbReference type="InterPro" id="IPR009003">
    <property type="entry name" value="Peptidase_S1_PA"/>
</dbReference>
<dbReference type="Gene3D" id="2.40.10.120">
    <property type="match status" value="1"/>
</dbReference>
<reference evidence="6 7" key="1">
    <citation type="journal article" date="2016" name="Nat. Commun.">
        <title>Thousands of microbial genomes shed light on interconnected biogeochemical processes in an aquifer system.</title>
        <authorList>
            <person name="Anantharaman K."/>
            <person name="Brown C.T."/>
            <person name="Hug L.A."/>
            <person name="Sharon I."/>
            <person name="Castelle C.J."/>
            <person name="Probst A.J."/>
            <person name="Thomas B.C."/>
            <person name="Singh A."/>
            <person name="Wilkins M.J."/>
            <person name="Karaoz U."/>
            <person name="Brodie E.L."/>
            <person name="Williams K.H."/>
            <person name="Hubbard S.S."/>
            <person name="Banfield J.F."/>
        </authorList>
    </citation>
    <scope>NUCLEOTIDE SEQUENCE [LARGE SCALE GENOMIC DNA]</scope>
</reference>
<gene>
    <name evidence="6" type="ORF">A2438_08495</name>
</gene>
<dbReference type="GO" id="GO:0004252">
    <property type="term" value="F:serine-type endopeptidase activity"/>
    <property type="evidence" value="ECO:0007669"/>
    <property type="project" value="InterPro"/>
</dbReference>
<name>A0A1F4U3Y4_UNCSA</name>
<keyword evidence="4" id="KW-0812">Transmembrane</keyword>
<dbReference type="EMBL" id="MEUJ01000008">
    <property type="protein sequence ID" value="OGC39579.1"/>
    <property type="molecule type" value="Genomic_DNA"/>
</dbReference>
<evidence type="ECO:0000313" key="7">
    <source>
        <dbReference type="Proteomes" id="UP000179242"/>
    </source>
</evidence>
<evidence type="ECO:0000256" key="4">
    <source>
        <dbReference type="SAM" id="Phobius"/>
    </source>
</evidence>
<accession>A0A1F4U3Y4</accession>
<dbReference type="SUPFAM" id="SSF50494">
    <property type="entry name" value="Trypsin-like serine proteases"/>
    <property type="match status" value="1"/>
</dbReference>
<keyword evidence="2" id="KW-0645">Protease</keyword>
<comment type="similarity">
    <text evidence="1">Belongs to the peptidase S1C family.</text>
</comment>
<dbReference type="InterPro" id="IPR036034">
    <property type="entry name" value="PDZ_sf"/>
</dbReference>
<feature type="domain" description="PDZ" evidence="5">
    <location>
        <begin position="263"/>
        <end position="354"/>
    </location>
</feature>
<evidence type="ECO:0000259" key="5">
    <source>
        <dbReference type="PROSITE" id="PS50106"/>
    </source>
</evidence>
<dbReference type="PANTHER" id="PTHR22939">
    <property type="entry name" value="SERINE PROTEASE FAMILY S1C HTRA-RELATED"/>
    <property type="match status" value="1"/>
</dbReference>
<keyword evidence="4" id="KW-0472">Membrane</keyword>
<keyword evidence="3" id="KW-0378">Hydrolase</keyword>
<dbReference type="PANTHER" id="PTHR22939:SF129">
    <property type="entry name" value="SERINE PROTEASE HTRA2, MITOCHONDRIAL"/>
    <property type="match status" value="1"/>
</dbReference>
<evidence type="ECO:0000256" key="1">
    <source>
        <dbReference type="ARBA" id="ARBA00010541"/>
    </source>
</evidence>
<dbReference type="Pfam" id="PF13365">
    <property type="entry name" value="Trypsin_2"/>
    <property type="match status" value="1"/>
</dbReference>
<keyword evidence="4" id="KW-1133">Transmembrane helix</keyword>
<evidence type="ECO:0000313" key="6">
    <source>
        <dbReference type="EMBL" id="OGC39579.1"/>
    </source>
</evidence>
<feature type="transmembrane region" description="Helical" evidence="4">
    <location>
        <begin position="7"/>
        <end position="28"/>
    </location>
</feature>